<keyword evidence="2" id="KW-1185">Reference proteome</keyword>
<dbReference type="AlphaFoldDB" id="A0A1R2CW45"/>
<sequence length="361" mass="41856">MTENLLKLQALCERYNSWPVIRFHTDEKISCEVLINTSQISIFESDSKDLSLQTACQIAISKLKNYKSLPLNKRQADFPYLNPVRKIFSKKLLPFSEKPVDKSIGPEEYFQFDNISYDNWDYIKEVDKVLRNCEVNREWKRKVEKISESIGEIEVICKKIGVLELLPIELPCLAISPKTPKYKIKYYGSISHMDEDVILEITKEILKQIKKTTVHSGRRSNNSIVFAKLNLKITFLPWSSYKILHAQHMKSLIIPESDQKIVKLIKYWGLRVGFTCKKLAEIIGIKGIGQYINADWGFRKCLENIAGGMLLNGHYIKFLEYQNEILQRFDVVKMQKEAQGAIILLSQGLFYEIFEGSEVKD</sequence>
<reference evidence="1 2" key="1">
    <citation type="submission" date="2016-11" db="EMBL/GenBank/DDBJ databases">
        <title>The macronuclear genome of Stentor coeruleus: a giant cell with tiny introns.</title>
        <authorList>
            <person name="Slabodnick M."/>
            <person name="Ruby J.G."/>
            <person name="Reiff S.B."/>
            <person name="Swart E.C."/>
            <person name="Gosai S."/>
            <person name="Prabakaran S."/>
            <person name="Witkowska E."/>
            <person name="Larue G.E."/>
            <person name="Fisher S."/>
            <person name="Freeman R.M."/>
            <person name="Gunawardena J."/>
            <person name="Chu W."/>
            <person name="Stover N.A."/>
            <person name="Gregory B.D."/>
            <person name="Nowacki M."/>
            <person name="Derisi J."/>
            <person name="Roy S.W."/>
            <person name="Marshall W.F."/>
            <person name="Sood P."/>
        </authorList>
    </citation>
    <scope>NUCLEOTIDE SEQUENCE [LARGE SCALE GENOMIC DNA]</scope>
    <source>
        <strain evidence="1">WM001</strain>
    </source>
</reference>
<dbReference type="EMBL" id="MPUH01000046">
    <property type="protein sequence ID" value="OMJ93227.1"/>
    <property type="molecule type" value="Genomic_DNA"/>
</dbReference>
<comment type="caution">
    <text evidence="1">The sequence shown here is derived from an EMBL/GenBank/DDBJ whole genome shotgun (WGS) entry which is preliminary data.</text>
</comment>
<organism evidence="1 2">
    <name type="scientific">Stentor coeruleus</name>
    <dbReference type="NCBI Taxonomy" id="5963"/>
    <lineage>
        <taxon>Eukaryota</taxon>
        <taxon>Sar</taxon>
        <taxon>Alveolata</taxon>
        <taxon>Ciliophora</taxon>
        <taxon>Postciliodesmatophora</taxon>
        <taxon>Heterotrichea</taxon>
        <taxon>Heterotrichida</taxon>
        <taxon>Stentoridae</taxon>
        <taxon>Stentor</taxon>
    </lineage>
</organism>
<proteinExistence type="predicted"/>
<protein>
    <submittedName>
        <fullName evidence="1">Uncharacterized protein</fullName>
    </submittedName>
</protein>
<name>A0A1R2CW45_9CILI</name>
<evidence type="ECO:0000313" key="2">
    <source>
        <dbReference type="Proteomes" id="UP000187209"/>
    </source>
</evidence>
<evidence type="ECO:0000313" key="1">
    <source>
        <dbReference type="EMBL" id="OMJ93227.1"/>
    </source>
</evidence>
<accession>A0A1R2CW45</accession>
<gene>
    <name evidence="1" type="ORF">SteCoe_3801</name>
</gene>
<dbReference type="Proteomes" id="UP000187209">
    <property type="component" value="Unassembled WGS sequence"/>
</dbReference>